<name>A0A810Q034_9FIRM</name>
<evidence type="ECO:0000256" key="3">
    <source>
        <dbReference type="PIRSR" id="PIRSR016184-1"/>
    </source>
</evidence>
<dbReference type="GO" id="GO:0005737">
    <property type="term" value="C:cytoplasm"/>
    <property type="evidence" value="ECO:0007669"/>
    <property type="project" value="TreeGrafter"/>
</dbReference>
<dbReference type="InterPro" id="IPR003719">
    <property type="entry name" value="Phenazine_PhzF-like"/>
</dbReference>
<accession>A0A810Q034</accession>
<gene>
    <name evidence="4" type="ORF">MM35RIKEN_09730</name>
</gene>
<dbReference type="SUPFAM" id="SSF54506">
    <property type="entry name" value="Diaminopimelate epimerase-like"/>
    <property type="match status" value="1"/>
</dbReference>
<comment type="similarity">
    <text evidence="1">Belongs to the PhzF family.</text>
</comment>
<evidence type="ECO:0000256" key="1">
    <source>
        <dbReference type="ARBA" id="ARBA00008270"/>
    </source>
</evidence>
<proteinExistence type="inferred from homology"/>
<reference evidence="4" key="1">
    <citation type="submission" date="2020-09" db="EMBL/GenBank/DDBJ databases">
        <title>New species isolated from human feces.</title>
        <authorList>
            <person name="Kitahara M."/>
            <person name="Shigeno Y."/>
            <person name="Shime M."/>
            <person name="Matsumoto Y."/>
            <person name="Nakamura S."/>
            <person name="Motooka D."/>
            <person name="Fukuoka S."/>
            <person name="Nishikawa H."/>
            <person name="Benno Y."/>
        </authorList>
    </citation>
    <scope>NUCLEOTIDE SEQUENCE</scope>
    <source>
        <strain evidence="4">MM35</strain>
    </source>
</reference>
<dbReference type="GO" id="GO:0016853">
    <property type="term" value="F:isomerase activity"/>
    <property type="evidence" value="ECO:0007669"/>
    <property type="project" value="UniProtKB-KW"/>
</dbReference>
<dbReference type="AlphaFoldDB" id="A0A810Q034"/>
<protein>
    <submittedName>
        <fullName evidence="4">Phenazine biosynthesis protein PhzF</fullName>
    </submittedName>
</protein>
<evidence type="ECO:0000313" key="5">
    <source>
        <dbReference type="Proteomes" id="UP000681343"/>
    </source>
</evidence>
<dbReference type="KEGG" id="vfa:MM35RIKEN_09730"/>
<dbReference type="NCBIfam" id="TIGR00654">
    <property type="entry name" value="PhzF_family"/>
    <property type="match status" value="1"/>
</dbReference>
<dbReference type="PANTHER" id="PTHR13774">
    <property type="entry name" value="PHENAZINE BIOSYNTHESIS PROTEIN"/>
    <property type="match status" value="1"/>
</dbReference>
<keyword evidence="2" id="KW-0413">Isomerase</keyword>
<dbReference type="RefSeq" id="WP_212819770.1">
    <property type="nucleotide sequence ID" value="NZ_AP023415.1"/>
</dbReference>
<sequence length="282" mass="30831">MKVYVMDAFTDRVFGGNQAGVVLADKVLEPGVMQQVAAELKHSETVFVEQGEDGLHLRYFTPAGEVDLCGHATVATFALLRRLGRIGDGTHTAHTWAGKLDIGVSGETVWMDMAPPKTLGVLPQESWAELYGTYGLTLADRPEGLEPEIVSTGLADIMMPVTDHETLMRAKQNEETVTALSKHFDVTGVHMFCLGEDKVYCSNFAPLYDIPEECATGTSNGALTYYLYERGLVEPEKENLFLQGEHMGRPSRIYSRLTAEDGAVRVRIGGQAVLSLSGEMDL</sequence>
<dbReference type="EMBL" id="AP023415">
    <property type="protein sequence ID" value="BCK78781.1"/>
    <property type="molecule type" value="Genomic_DNA"/>
</dbReference>
<dbReference type="Proteomes" id="UP000681343">
    <property type="component" value="Chromosome"/>
</dbReference>
<keyword evidence="5" id="KW-1185">Reference proteome</keyword>
<dbReference type="Gene3D" id="3.10.310.10">
    <property type="entry name" value="Diaminopimelate Epimerase, Chain A, domain 1"/>
    <property type="match status" value="2"/>
</dbReference>
<evidence type="ECO:0000313" key="4">
    <source>
        <dbReference type="EMBL" id="BCK78781.1"/>
    </source>
</evidence>
<dbReference type="PANTHER" id="PTHR13774:SF39">
    <property type="entry name" value="BIOSYNTHESIS PROTEIN, PUTATIVE-RELATED"/>
    <property type="match status" value="1"/>
</dbReference>
<evidence type="ECO:0000256" key="2">
    <source>
        <dbReference type="ARBA" id="ARBA00023235"/>
    </source>
</evidence>
<organism evidence="4 5">
    <name type="scientific">Vescimonas fastidiosa</name>
    <dbReference type="NCBI Taxonomy" id="2714353"/>
    <lineage>
        <taxon>Bacteria</taxon>
        <taxon>Bacillati</taxon>
        <taxon>Bacillota</taxon>
        <taxon>Clostridia</taxon>
        <taxon>Eubacteriales</taxon>
        <taxon>Oscillospiraceae</taxon>
        <taxon>Vescimonas</taxon>
    </lineage>
</organism>
<dbReference type="PIRSF" id="PIRSF016184">
    <property type="entry name" value="PhzC_PhzF"/>
    <property type="match status" value="1"/>
</dbReference>
<feature type="active site" evidence="3">
    <location>
        <position position="44"/>
    </location>
</feature>
<dbReference type="Pfam" id="PF02567">
    <property type="entry name" value="PhzC-PhzF"/>
    <property type="match status" value="1"/>
</dbReference>